<dbReference type="Pfam" id="PF00378">
    <property type="entry name" value="ECH_1"/>
    <property type="match status" value="1"/>
</dbReference>
<gene>
    <name evidence="2" type="ORF">ACY05_00500</name>
</gene>
<accession>A0A656Z7Q5</accession>
<reference evidence="2 3" key="1">
    <citation type="journal article" date="2016" name="ISME J.">
        <title>Integrated multi-omics analyses reveal the biochemical mechanisms and phylogenetic relevance of anaerobic androgen biodegradation in the environment.</title>
        <authorList>
            <person name="Yang F.C."/>
            <person name="Chen Y.L."/>
            <person name="Tang S.L."/>
            <person name="Yu C.P."/>
            <person name="Wang P.H."/>
            <person name="Ismail W."/>
            <person name="Wang C.H."/>
            <person name="Ding J.Y."/>
            <person name="Yang C.Y."/>
            <person name="Yang C.Y."/>
            <person name="Chiang Y.R."/>
        </authorList>
    </citation>
    <scope>NUCLEOTIDE SEQUENCE [LARGE SCALE GENOMIC DNA]</scope>
    <source>
        <strain evidence="2 3">DSM 13999</strain>
    </source>
</reference>
<dbReference type="EMBL" id="LFZK01000001">
    <property type="protein sequence ID" value="KYC29099.1"/>
    <property type="molecule type" value="Genomic_DNA"/>
</dbReference>
<evidence type="ECO:0000313" key="2">
    <source>
        <dbReference type="EMBL" id="KYC29099.1"/>
    </source>
</evidence>
<dbReference type="PANTHER" id="PTHR43802">
    <property type="entry name" value="ENOYL-COA HYDRATASE"/>
    <property type="match status" value="1"/>
</dbReference>
<dbReference type="PANTHER" id="PTHR43802:SF1">
    <property type="entry name" value="IP11341P-RELATED"/>
    <property type="match status" value="1"/>
</dbReference>
<sequence>MAQRPAYFDKYKTIAFERTDSGILTIRLHSDGGPVVYASSHHNDWVHAFFDISADRDNKVLIITGTGDEFIATEQWDLPYDKVEHWDQVYWEGKRVLQNLLDIDIPVIGAINGAAHVHAEIGVLSDITLCSENASFRDLPHVPGGVVPGDGVHVIWLELLGLNRGRYFLLTGQTLSAQEALDLGVVNEVVPRDQLLARAMSHAENLLKMPDIARRYTRIVLTNRMKRLIQEGTGYGLVLEGAGIQDALQNMTETRNK</sequence>
<dbReference type="RefSeq" id="WP_067169312.1">
    <property type="nucleotide sequence ID" value="NZ_LFZK01000001.1"/>
</dbReference>
<protein>
    <submittedName>
        <fullName evidence="2">Crotonase</fullName>
    </submittedName>
</protein>
<comment type="caution">
    <text evidence="2">The sequence shown here is derived from an EMBL/GenBank/DDBJ whole genome shotgun (WGS) entry which is preliminary data.</text>
</comment>
<dbReference type="Proteomes" id="UP000243416">
    <property type="component" value="Unassembled WGS sequence"/>
</dbReference>
<dbReference type="InterPro" id="IPR001753">
    <property type="entry name" value="Enoyl-CoA_hydra/iso"/>
</dbReference>
<organism evidence="2 3">
    <name type="scientific">Sterolibacterium denitrificans</name>
    <dbReference type="NCBI Taxonomy" id="157592"/>
    <lineage>
        <taxon>Bacteria</taxon>
        <taxon>Pseudomonadati</taxon>
        <taxon>Pseudomonadota</taxon>
        <taxon>Betaproteobacteria</taxon>
        <taxon>Nitrosomonadales</taxon>
        <taxon>Sterolibacteriaceae</taxon>
        <taxon>Sterolibacterium</taxon>
    </lineage>
</organism>
<evidence type="ECO:0000313" key="3">
    <source>
        <dbReference type="Proteomes" id="UP000243416"/>
    </source>
</evidence>
<comment type="similarity">
    <text evidence="1">Belongs to the enoyl-CoA hydratase/isomerase family.</text>
</comment>
<proteinExistence type="inferred from homology"/>
<evidence type="ECO:0000256" key="1">
    <source>
        <dbReference type="ARBA" id="ARBA00005254"/>
    </source>
</evidence>
<dbReference type="AlphaFoldDB" id="A0A656Z7Q5"/>
<dbReference type="OrthoDB" id="9807606at2"/>
<keyword evidence="3" id="KW-1185">Reference proteome</keyword>
<dbReference type="InterPro" id="IPR029045">
    <property type="entry name" value="ClpP/crotonase-like_dom_sf"/>
</dbReference>
<dbReference type="Gene3D" id="3.90.226.10">
    <property type="entry name" value="2-enoyl-CoA Hydratase, Chain A, domain 1"/>
    <property type="match status" value="1"/>
</dbReference>
<dbReference type="CDD" id="cd06558">
    <property type="entry name" value="crotonase-like"/>
    <property type="match status" value="1"/>
</dbReference>
<dbReference type="SUPFAM" id="SSF52096">
    <property type="entry name" value="ClpP/crotonase"/>
    <property type="match status" value="1"/>
</dbReference>
<dbReference type="GO" id="GO:0016853">
    <property type="term" value="F:isomerase activity"/>
    <property type="evidence" value="ECO:0007669"/>
    <property type="project" value="UniProtKB-KW"/>
</dbReference>
<name>A0A656Z7Q5_9PROT</name>